<dbReference type="InterPro" id="IPR021765">
    <property type="entry name" value="UstYa-like"/>
</dbReference>
<comment type="pathway">
    <text evidence="1">Mycotoxin biosynthesis.</text>
</comment>
<keyword evidence="4" id="KW-1185">Reference proteome</keyword>
<proteinExistence type="inferred from homology"/>
<dbReference type="OrthoDB" id="3687641at2759"/>
<reference evidence="3 4" key="1">
    <citation type="journal article" date="2015" name="Fungal Genet. Biol.">
        <title>Evolution of novel wood decay mechanisms in Agaricales revealed by the genome sequences of Fistulina hepatica and Cylindrobasidium torrendii.</title>
        <authorList>
            <person name="Floudas D."/>
            <person name="Held B.W."/>
            <person name="Riley R."/>
            <person name="Nagy L.G."/>
            <person name="Koehler G."/>
            <person name="Ransdell A.S."/>
            <person name="Younus H."/>
            <person name="Chow J."/>
            <person name="Chiniquy J."/>
            <person name="Lipzen A."/>
            <person name="Tritt A."/>
            <person name="Sun H."/>
            <person name="Haridas S."/>
            <person name="LaButti K."/>
            <person name="Ohm R.A."/>
            <person name="Kues U."/>
            <person name="Blanchette R.A."/>
            <person name="Grigoriev I.V."/>
            <person name="Minto R.E."/>
            <person name="Hibbett D.S."/>
        </authorList>
    </citation>
    <scope>NUCLEOTIDE SEQUENCE [LARGE SCALE GENOMIC DNA]</scope>
    <source>
        <strain evidence="3 4">FP15055 ss-10</strain>
    </source>
</reference>
<dbReference type="PANTHER" id="PTHR33365:SF4">
    <property type="entry name" value="CYCLOCHLOROTINE BIOSYNTHESIS PROTEIN O"/>
    <property type="match status" value="1"/>
</dbReference>
<organism evidence="3 4">
    <name type="scientific">Cylindrobasidium torrendii FP15055 ss-10</name>
    <dbReference type="NCBI Taxonomy" id="1314674"/>
    <lineage>
        <taxon>Eukaryota</taxon>
        <taxon>Fungi</taxon>
        <taxon>Dikarya</taxon>
        <taxon>Basidiomycota</taxon>
        <taxon>Agaricomycotina</taxon>
        <taxon>Agaricomycetes</taxon>
        <taxon>Agaricomycetidae</taxon>
        <taxon>Agaricales</taxon>
        <taxon>Marasmiineae</taxon>
        <taxon>Physalacriaceae</taxon>
        <taxon>Cylindrobasidium</taxon>
    </lineage>
</organism>
<evidence type="ECO:0000313" key="4">
    <source>
        <dbReference type="Proteomes" id="UP000054007"/>
    </source>
</evidence>
<dbReference type="Pfam" id="PF11807">
    <property type="entry name" value="UstYa"/>
    <property type="match status" value="1"/>
</dbReference>
<sequence length="166" mass="19126">APAHEALEHEVKTFTVGKKDRTYQGTSPEVDAAWIELYNQTIFKIPKAQAAMLPNRTWPLVDEPGYYIATLDVFHQLHCLNNVRMALTTEAYKTEHGVEHDHISHCIDSIRQSLMCSADVSVNVWQWDESYEDDVKLVGRSNIAHSCRNYDRLLEWAQERAIENMP</sequence>
<dbReference type="EMBL" id="KN880487">
    <property type="protein sequence ID" value="KIY69269.1"/>
    <property type="molecule type" value="Genomic_DNA"/>
</dbReference>
<evidence type="ECO:0000313" key="3">
    <source>
        <dbReference type="EMBL" id="KIY69269.1"/>
    </source>
</evidence>
<gene>
    <name evidence="3" type="ORF">CYLTODRAFT_318831</name>
</gene>
<dbReference type="PANTHER" id="PTHR33365">
    <property type="entry name" value="YALI0B05434P"/>
    <property type="match status" value="1"/>
</dbReference>
<evidence type="ECO:0008006" key="5">
    <source>
        <dbReference type="Google" id="ProtNLM"/>
    </source>
</evidence>
<feature type="non-terminal residue" evidence="3">
    <location>
        <position position="1"/>
    </location>
</feature>
<feature type="non-terminal residue" evidence="3">
    <location>
        <position position="166"/>
    </location>
</feature>
<dbReference type="Proteomes" id="UP000054007">
    <property type="component" value="Unassembled WGS sequence"/>
</dbReference>
<accession>A0A0D7BGN1</accession>
<dbReference type="GO" id="GO:0043386">
    <property type="term" value="P:mycotoxin biosynthetic process"/>
    <property type="evidence" value="ECO:0007669"/>
    <property type="project" value="InterPro"/>
</dbReference>
<evidence type="ECO:0000256" key="2">
    <source>
        <dbReference type="ARBA" id="ARBA00035112"/>
    </source>
</evidence>
<evidence type="ECO:0000256" key="1">
    <source>
        <dbReference type="ARBA" id="ARBA00004685"/>
    </source>
</evidence>
<dbReference type="AlphaFoldDB" id="A0A0D7BGN1"/>
<name>A0A0D7BGN1_9AGAR</name>
<comment type="similarity">
    <text evidence="2">Belongs to the ustYa family.</text>
</comment>
<protein>
    <recommendedName>
        <fullName evidence="5">Tat pathway signal sequence</fullName>
    </recommendedName>
</protein>